<dbReference type="InterPro" id="IPR000358">
    <property type="entry name" value="RNR_small_fam"/>
</dbReference>
<dbReference type="InterPro" id="IPR033909">
    <property type="entry name" value="RNR_small"/>
</dbReference>
<evidence type="ECO:0000256" key="3">
    <source>
        <dbReference type="ARBA" id="ARBA00012274"/>
    </source>
</evidence>
<dbReference type="InterPro" id="IPR012348">
    <property type="entry name" value="RNR-like"/>
</dbReference>
<evidence type="ECO:0000313" key="4">
    <source>
        <dbReference type="EMBL" id="BAV94279.1"/>
    </source>
</evidence>
<comment type="cofactor">
    <cofactor evidence="1">
        <name>Fe cation</name>
        <dbReference type="ChEBI" id="CHEBI:24875"/>
    </cofactor>
</comment>
<dbReference type="Pfam" id="PF00268">
    <property type="entry name" value="Ribonuc_red_sm"/>
    <property type="match status" value="1"/>
</dbReference>
<reference evidence="4 5" key="1">
    <citation type="submission" date="2014-03" db="EMBL/GenBank/DDBJ databases">
        <title>complete genome sequence of Flavobacteriaceae bacterium JBKA-6.</title>
        <authorList>
            <person name="Takano T."/>
            <person name="Nakamura Y."/>
            <person name="Takuma S."/>
            <person name="Yasuike M."/>
            <person name="Matsuyama T."/>
            <person name="Sakai T."/>
            <person name="Fujiwara A."/>
            <person name="Kimoto K."/>
            <person name="Fukuda Y."/>
            <person name="Kondo H."/>
            <person name="Hirono I."/>
            <person name="Nakayasu C."/>
        </authorList>
    </citation>
    <scope>NUCLEOTIDE SEQUENCE [LARGE SCALE GENOMIC DNA]</scope>
    <source>
        <strain evidence="4 5">JBKA-6</strain>
    </source>
</reference>
<dbReference type="AlphaFoldDB" id="A0A1J1DWN5"/>
<evidence type="ECO:0000256" key="1">
    <source>
        <dbReference type="ARBA" id="ARBA00001962"/>
    </source>
</evidence>
<keyword evidence="5" id="KW-1185">Reference proteome</keyword>
<sequence>MIVKNKFSLFPIKETEIWDRYKSHESAFWTTEELDFSQDMKDFEKLSEGEKHFIKHVLAFFAQSEGMINENLLTRFYGEIHIAEARCFLALQAFNEVIHAETYALQLETYIPDMQERELLFNAIETVPTVKKKAEWVKKWIASDSPLPIRLVAFGLVEGLFFAGSFCAIYYFRKKGLLPGLAASNDLIARDEGLHFSFSALMFETINNYKNQGVWEGIVREPELIDQTVSQGLFEEIVTEAVLLEQEFVNEALPVSLIGMNAKLMSEYIESTADLIAELFGFEKVFNTKNPFDFMRLLDVEGKTNFFEKRVTEYKRISDREIMFTDDF</sequence>
<dbReference type="OrthoDB" id="9766544at2"/>
<dbReference type="CDD" id="cd01049">
    <property type="entry name" value="RNRR2"/>
    <property type="match status" value="1"/>
</dbReference>
<dbReference type="GO" id="GO:0009263">
    <property type="term" value="P:deoxyribonucleotide biosynthetic process"/>
    <property type="evidence" value="ECO:0007669"/>
    <property type="project" value="InterPro"/>
</dbReference>
<evidence type="ECO:0000256" key="2">
    <source>
        <dbReference type="ARBA" id="ARBA00009303"/>
    </source>
</evidence>
<dbReference type="EC" id="1.17.4.1" evidence="3"/>
<dbReference type="PANTHER" id="PTHR23409:SF18">
    <property type="entry name" value="RIBONUCLEOSIDE-DIPHOSPHATE REDUCTASE SUBUNIT M2"/>
    <property type="match status" value="1"/>
</dbReference>
<organism evidence="4 5">
    <name type="scientific">Ichthyobacterium seriolicida</name>
    <dbReference type="NCBI Taxonomy" id="242600"/>
    <lineage>
        <taxon>Bacteria</taxon>
        <taxon>Pseudomonadati</taxon>
        <taxon>Bacteroidota</taxon>
        <taxon>Flavobacteriia</taxon>
        <taxon>Flavobacteriales</taxon>
        <taxon>Ichthyobacteriaceae</taxon>
        <taxon>Ichthyobacterium</taxon>
    </lineage>
</organism>
<dbReference type="PANTHER" id="PTHR23409">
    <property type="entry name" value="RIBONUCLEOSIDE-DIPHOSPHATE REDUCTASE SMALL CHAIN"/>
    <property type="match status" value="1"/>
</dbReference>
<dbReference type="UniPathway" id="UPA00326"/>
<name>A0A1J1DWN5_9FLAO</name>
<proteinExistence type="inferred from homology"/>
<dbReference type="SUPFAM" id="SSF47240">
    <property type="entry name" value="Ferritin-like"/>
    <property type="match status" value="1"/>
</dbReference>
<protein>
    <recommendedName>
        <fullName evidence="3">ribonucleoside-diphosphate reductase</fullName>
        <ecNumber evidence="3">1.17.4.1</ecNumber>
    </recommendedName>
</protein>
<dbReference type="InterPro" id="IPR009078">
    <property type="entry name" value="Ferritin-like_SF"/>
</dbReference>
<gene>
    <name evidence="4" type="ORF">JBKA6_0266</name>
</gene>
<dbReference type="Gene3D" id="1.10.620.20">
    <property type="entry name" value="Ribonucleotide Reductase, subunit A"/>
    <property type="match status" value="1"/>
</dbReference>
<evidence type="ECO:0000313" key="5">
    <source>
        <dbReference type="Proteomes" id="UP000243197"/>
    </source>
</evidence>
<comment type="similarity">
    <text evidence="2">Belongs to the ribonucleoside diphosphate reductase small chain family.</text>
</comment>
<dbReference type="RefSeq" id="WP_096685104.1">
    <property type="nucleotide sequence ID" value="NZ_AP014564.1"/>
</dbReference>
<dbReference type="KEGG" id="ise:JBKA6_0266"/>
<accession>A0A1J1DWN5</accession>
<dbReference type="GO" id="GO:0004748">
    <property type="term" value="F:ribonucleoside-diphosphate reductase activity, thioredoxin disulfide as acceptor"/>
    <property type="evidence" value="ECO:0007669"/>
    <property type="project" value="UniProtKB-EC"/>
</dbReference>
<dbReference type="EMBL" id="AP014564">
    <property type="protein sequence ID" value="BAV94279.1"/>
    <property type="molecule type" value="Genomic_DNA"/>
</dbReference>
<dbReference type="Proteomes" id="UP000243197">
    <property type="component" value="Chromosome"/>
</dbReference>